<dbReference type="InterPro" id="IPR050378">
    <property type="entry name" value="Metallo-dep_Hydrolases_sf"/>
</dbReference>
<reference evidence="2" key="1">
    <citation type="submission" date="2022-10" db="EMBL/GenBank/DDBJ databases">
        <title>Comparative genomics and taxonomic characterization of three novel marine species of genus Reichenbachiella exhibiting antioxidant and polysaccharide degradation activities.</title>
        <authorList>
            <person name="Muhammad N."/>
            <person name="Lee Y.-J."/>
            <person name="Ko J."/>
            <person name="Kim S.-G."/>
        </authorList>
    </citation>
    <scope>NUCLEOTIDE SEQUENCE</scope>
    <source>
        <strain evidence="2">Wsw4-B4</strain>
    </source>
</reference>
<gene>
    <name evidence="2" type="ORF">N7E81_01960</name>
</gene>
<dbReference type="InterPro" id="IPR023100">
    <property type="entry name" value="D-aminoacylase_insert_dom_sf"/>
</dbReference>
<dbReference type="PANTHER" id="PTHR11647">
    <property type="entry name" value="HYDRANTOINASE/DIHYDROPYRIMIDINASE FAMILY MEMBER"/>
    <property type="match status" value="1"/>
</dbReference>
<dbReference type="SUPFAM" id="SSF51556">
    <property type="entry name" value="Metallo-dependent hydrolases"/>
    <property type="match status" value="1"/>
</dbReference>
<name>A0ABY6D1S0_9BACT</name>
<feature type="domain" description="Amidohydrolase 3" evidence="1">
    <location>
        <begin position="71"/>
        <end position="500"/>
    </location>
</feature>
<dbReference type="Gene3D" id="3.30.1490.130">
    <property type="entry name" value="D-aminoacylase. Domain 3"/>
    <property type="match status" value="1"/>
</dbReference>
<proteinExistence type="predicted"/>
<evidence type="ECO:0000313" key="2">
    <source>
        <dbReference type="EMBL" id="UXX79869.1"/>
    </source>
</evidence>
<evidence type="ECO:0000259" key="1">
    <source>
        <dbReference type="Pfam" id="PF07969"/>
    </source>
</evidence>
<evidence type="ECO:0000313" key="3">
    <source>
        <dbReference type="Proteomes" id="UP001062165"/>
    </source>
</evidence>
<accession>A0ABY6D1S0</accession>
<sequence>MKYLIGITLAVLVCLFFFFSFKSINVEVWIKGGTIVDGTGRAAYVGDLAIIGDRIVHVDQNLGSHISAKTIVDARGLIVSPGFIDPHTHSIGDLKSLSRRQNLNYLTQGVTTVMNGNDGEGPYNVDRISEVLLANGIGTNTAFLVGHGTVREAVLGSKDERPDSAQLAQMKLLVDQGMKEGAFGLSAGLYYAPGSFSKTDEVSALAAVVKPYGGLYESHIRDESTYNIGLVAAIDEAITVGKEAGVPVHIAHIKALGVDVWGKSQEVIDLIENAQRSGVLVTADQYPWRASGTHLGNALLNRWVMADGKEAYQNRLIDERLLPKIRAELNENLRRRGGAEALLITADCWEEKFIAKNIKQIAEELQMSPEETVLYILRNGGARVASFNMNETDIKNFMQQPWVMTCSDGTKGHPRKYASFPEKYERFVLEDPILSLEEFVHRSSGLVAQTFGIPERGVLKEGFKADVLVWDAKNYKALADFVDPEKMSSGIIYAFVNGQLTIEQGMYTGALSGQVLRKTANK</sequence>
<dbReference type="Pfam" id="PF07969">
    <property type="entry name" value="Amidohydro_3"/>
    <property type="match status" value="1"/>
</dbReference>
<dbReference type="EMBL" id="CP106735">
    <property type="protein sequence ID" value="UXX79869.1"/>
    <property type="molecule type" value="Genomic_DNA"/>
</dbReference>
<dbReference type="RefSeq" id="WP_263051600.1">
    <property type="nucleotide sequence ID" value="NZ_CP106735.1"/>
</dbReference>
<protein>
    <submittedName>
        <fullName evidence="2">Amidohydrolase family protein</fullName>
    </submittedName>
</protein>
<dbReference type="Gene3D" id="3.20.20.140">
    <property type="entry name" value="Metal-dependent hydrolases"/>
    <property type="match status" value="1"/>
</dbReference>
<organism evidence="2 3">
    <name type="scientific">Reichenbachiella carrageenanivorans</name>
    <dbReference type="NCBI Taxonomy" id="2979869"/>
    <lineage>
        <taxon>Bacteria</taxon>
        <taxon>Pseudomonadati</taxon>
        <taxon>Bacteroidota</taxon>
        <taxon>Cytophagia</taxon>
        <taxon>Cytophagales</taxon>
        <taxon>Reichenbachiellaceae</taxon>
        <taxon>Reichenbachiella</taxon>
    </lineage>
</organism>
<dbReference type="Gene3D" id="2.30.40.10">
    <property type="entry name" value="Urease, subunit C, domain 1"/>
    <property type="match status" value="1"/>
</dbReference>
<keyword evidence="3" id="KW-1185">Reference proteome</keyword>
<dbReference type="SUPFAM" id="SSF51338">
    <property type="entry name" value="Composite domain of metallo-dependent hydrolases"/>
    <property type="match status" value="1"/>
</dbReference>
<dbReference type="Proteomes" id="UP001062165">
    <property type="component" value="Chromosome"/>
</dbReference>
<dbReference type="InterPro" id="IPR011059">
    <property type="entry name" value="Metal-dep_hydrolase_composite"/>
</dbReference>
<dbReference type="InterPro" id="IPR032466">
    <property type="entry name" value="Metal_Hydrolase"/>
</dbReference>
<dbReference type="PANTHER" id="PTHR11647:SF1">
    <property type="entry name" value="COLLAPSIN RESPONSE MEDIATOR PROTEIN"/>
    <property type="match status" value="1"/>
</dbReference>
<dbReference type="InterPro" id="IPR013108">
    <property type="entry name" value="Amidohydro_3"/>
</dbReference>